<proteinExistence type="predicted"/>
<sequence>MDITKIQTAFFPSREITDPDFFVGRHDEIKDSMVALSEEGSFIAIHGLRGVGKTSIAKQIKLIAEGNTYLSRILNLEKYIPRKGFNYLTITTTCDLFTRSTYDIVKRIVFGDNESAGLLAFTSTGDRRIESIKESFKTEGSVGLFGLKVDAGSGDEITYKTILTDDLIQQFKQILGAVQKDNQSKSGILIIIDEFDVLKDKKGFASIVKSCSNNHVKFAISGIAGNITEIIEDHTSIGRQLHNIHVNLMPEDELYGIISRAEHHIANKIYFAEDAKYEMVKSAEGFPYFVHLLGKQALLDAFETGKMIISQKDIMHIEQSISKGRLRTIYEEIYHSAVKESPQRELLLKLFAEEKEDVIFSEPVYASAKDFGVKNPSQLMKELITPQGQTLNVLTKIREKYFRFTDPVFKVYAKLRTWKFENR</sequence>
<dbReference type="SUPFAM" id="SSF52540">
    <property type="entry name" value="P-loop containing nucleoside triphosphate hydrolases"/>
    <property type="match status" value="1"/>
</dbReference>
<dbReference type="AlphaFoldDB" id="A0A2P8HJF7"/>
<gene>
    <name evidence="2" type="ORF">CLV51_103313</name>
</gene>
<organism evidence="2 3">
    <name type="scientific">Chitinophaga niastensis</name>
    <dbReference type="NCBI Taxonomy" id="536980"/>
    <lineage>
        <taxon>Bacteria</taxon>
        <taxon>Pseudomonadati</taxon>
        <taxon>Bacteroidota</taxon>
        <taxon>Chitinophagia</taxon>
        <taxon>Chitinophagales</taxon>
        <taxon>Chitinophagaceae</taxon>
        <taxon>Chitinophaga</taxon>
    </lineage>
</organism>
<dbReference type="InterPro" id="IPR027417">
    <property type="entry name" value="P-loop_NTPase"/>
</dbReference>
<dbReference type="InterPro" id="IPR003593">
    <property type="entry name" value="AAA+_ATPase"/>
</dbReference>
<reference evidence="2 3" key="1">
    <citation type="submission" date="2018-03" db="EMBL/GenBank/DDBJ databases">
        <title>Genomic Encyclopedia of Archaeal and Bacterial Type Strains, Phase II (KMG-II): from individual species to whole genera.</title>
        <authorList>
            <person name="Goeker M."/>
        </authorList>
    </citation>
    <scope>NUCLEOTIDE SEQUENCE [LARGE SCALE GENOMIC DNA]</scope>
    <source>
        <strain evidence="2 3">DSM 24859</strain>
    </source>
</reference>
<evidence type="ECO:0000313" key="3">
    <source>
        <dbReference type="Proteomes" id="UP000240971"/>
    </source>
</evidence>
<dbReference type="PANTHER" id="PTHR34301">
    <property type="entry name" value="DNA-BINDING PROTEIN-RELATED"/>
    <property type="match status" value="1"/>
</dbReference>
<dbReference type="OrthoDB" id="1489171at2"/>
<dbReference type="Gene3D" id="3.40.50.300">
    <property type="entry name" value="P-loop containing nucleotide triphosphate hydrolases"/>
    <property type="match status" value="1"/>
</dbReference>
<dbReference type="Proteomes" id="UP000240971">
    <property type="component" value="Unassembled WGS sequence"/>
</dbReference>
<dbReference type="EMBL" id="PYAW01000003">
    <property type="protein sequence ID" value="PSL46335.1"/>
    <property type="molecule type" value="Genomic_DNA"/>
</dbReference>
<protein>
    <recommendedName>
        <fullName evidence="1">AAA+ ATPase domain-containing protein</fullName>
    </recommendedName>
</protein>
<keyword evidence="3" id="KW-1185">Reference proteome</keyword>
<accession>A0A2P8HJF7</accession>
<name>A0A2P8HJF7_CHINA</name>
<dbReference type="PANTHER" id="PTHR34301:SF8">
    <property type="entry name" value="ATPASE DOMAIN-CONTAINING PROTEIN"/>
    <property type="match status" value="1"/>
</dbReference>
<feature type="domain" description="AAA+ ATPase" evidence="1">
    <location>
        <begin position="39"/>
        <end position="238"/>
    </location>
</feature>
<dbReference type="SMART" id="SM00382">
    <property type="entry name" value="AAA"/>
    <property type="match status" value="1"/>
</dbReference>
<comment type="caution">
    <text evidence="2">The sequence shown here is derived from an EMBL/GenBank/DDBJ whole genome shotgun (WGS) entry which is preliminary data.</text>
</comment>
<evidence type="ECO:0000259" key="1">
    <source>
        <dbReference type="SMART" id="SM00382"/>
    </source>
</evidence>
<evidence type="ECO:0000313" key="2">
    <source>
        <dbReference type="EMBL" id="PSL46335.1"/>
    </source>
</evidence>
<dbReference type="RefSeq" id="WP_106529121.1">
    <property type="nucleotide sequence ID" value="NZ_PYAW01000003.1"/>
</dbReference>